<dbReference type="AlphaFoldDB" id="A0A8T4J229"/>
<comment type="caution">
    <text evidence="1">The sequence shown here is derived from an EMBL/GenBank/DDBJ whole genome shotgun (WGS) entry which is preliminary data.</text>
</comment>
<organism evidence="1 2">
    <name type="scientific">Streptomyces daliensis</name>
    <dbReference type="NCBI Taxonomy" id="299421"/>
    <lineage>
        <taxon>Bacteria</taxon>
        <taxon>Bacillati</taxon>
        <taxon>Actinomycetota</taxon>
        <taxon>Actinomycetes</taxon>
        <taxon>Kitasatosporales</taxon>
        <taxon>Streptomycetaceae</taxon>
        <taxon>Streptomyces</taxon>
    </lineage>
</organism>
<evidence type="ECO:0000313" key="2">
    <source>
        <dbReference type="Proteomes" id="UP000675554"/>
    </source>
</evidence>
<keyword evidence="2" id="KW-1185">Reference proteome</keyword>
<gene>
    <name evidence="1" type="ORF">KDA82_34640</name>
</gene>
<protein>
    <submittedName>
        <fullName evidence="1">Uncharacterized protein</fullName>
    </submittedName>
</protein>
<dbReference type="Proteomes" id="UP000675554">
    <property type="component" value="Unassembled WGS sequence"/>
</dbReference>
<reference evidence="1" key="1">
    <citation type="submission" date="2021-04" db="EMBL/GenBank/DDBJ databases">
        <title>Sequencing of actinobacteria type strains.</title>
        <authorList>
            <person name="Nguyen G.-S."/>
            <person name="Wentzel A."/>
        </authorList>
    </citation>
    <scope>NUCLEOTIDE SEQUENCE</scope>
    <source>
        <strain evidence="1">DSM 42095</strain>
    </source>
</reference>
<accession>A0A8T4J229</accession>
<proteinExistence type="predicted"/>
<sequence length="115" mass="11929">MSARADDQSAQAYVQECTNIGNGTLCIDINGSVGTNGVIGVGYWKHAGSPVEVRLGWQNTTGGGANMFSPHYYVEAGGGTPTRVSHTYLAAGCVFPILEVNGSQVIHGEKACVPS</sequence>
<evidence type="ECO:0000313" key="1">
    <source>
        <dbReference type="EMBL" id="MBR7678035.1"/>
    </source>
</evidence>
<name>A0A8T4J229_9ACTN</name>
<dbReference type="EMBL" id="JAGSMN010001173">
    <property type="protein sequence ID" value="MBR7678035.1"/>
    <property type="molecule type" value="Genomic_DNA"/>
</dbReference>